<keyword evidence="2 3" id="KW-0067">ATP-binding</keyword>
<dbReference type="GO" id="GO:0005524">
    <property type="term" value="F:ATP binding"/>
    <property type="evidence" value="ECO:0007669"/>
    <property type="project" value="UniProtKB-UniRule"/>
</dbReference>
<reference evidence="7" key="1">
    <citation type="submission" date="2019-03" db="EMBL/GenBank/DDBJ databases">
        <title>Snf2 controls pulcherriminic acid biosynthesis and connects pigmentation and antifungal activity of the yeast Metschnikowia pulcherrima.</title>
        <authorList>
            <person name="Gore-Lloyd D."/>
            <person name="Sumann I."/>
            <person name="Brachmann A.O."/>
            <person name="Schneeberger K."/>
            <person name="Ortiz-Merino R.A."/>
            <person name="Moreno-Beltran M."/>
            <person name="Schlaefli M."/>
            <person name="Kirner P."/>
            <person name="Santos Kron A."/>
            <person name="Wolfe K.H."/>
            <person name="Piel J."/>
            <person name="Ahrens C.H."/>
            <person name="Henk D."/>
            <person name="Freimoser F.M."/>
        </authorList>
    </citation>
    <scope>NUCLEOTIDE SEQUENCE [LARGE SCALE GENOMIC DNA]</scope>
    <source>
        <strain evidence="7">APC 1.2</strain>
    </source>
</reference>
<keyword evidence="1 3" id="KW-0547">Nucleotide-binding</keyword>
<feature type="region of interest" description="Disordered" evidence="4">
    <location>
        <begin position="259"/>
        <end position="280"/>
    </location>
</feature>
<evidence type="ECO:0000256" key="4">
    <source>
        <dbReference type="SAM" id="MobiDB-lite"/>
    </source>
</evidence>
<dbReference type="InterPro" id="IPR017441">
    <property type="entry name" value="Protein_kinase_ATP_BS"/>
</dbReference>
<dbReference type="PROSITE" id="PS00108">
    <property type="entry name" value="PROTEIN_KINASE_ST"/>
    <property type="match status" value="1"/>
</dbReference>
<evidence type="ECO:0000256" key="2">
    <source>
        <dbReference type="ARBA" id="ARBA00022840"/>
    </source>
</evidence>
<feature type="domain" description="Protein kinase" evidence="5">
    <location>
        <begin position="399"/>
        <end position="818"/>
    </location>
</feature>
<keyword evidence="6" id="KW-0418">Kinase</keyword>
<dbReference type="InterPro" id="IPR008271">
    <property type="entry name" value="Ser/Thr_kinase_AS"/>
</dbReference>
<name>A0A4P6XMY3_9ASCO</name>
<dbReference type="PROSITE" id="PS00107">
    <property type="entry name" value="PROTEIN_KINASE_ATP"/>
    <property type="match status" value="1"/>
</dbReference>
<dbReference type="PANTHER" id="PTHR24347">
    <property type="entry name" value="SERINE/THREONINE-PROTEIN KINASE"/>
    <property type="match status" value="1"/>
</dbReference>
<dbReference type="EMBL" id="CP034457">
    <property type="protein sequence ID" value="QBM86994.1"/>
    <property type="molecule type" value="Genomic_DNA"/>
</dbReference>
<gene>
    <name evidence="6" type="primary">MPUL0B01880</name>
    <name evidence="6" type="ORF">METSCH_B01880</name>
</gene>
<evidence type="ECO:0000259" key="5">
    <source>
        <dbReference type="PROSITE" id="PS50011"/>
    </source>
</evidence>
<dbReference type="GO" id="GO:0030447">
    <property type="term" value="P:filamentous growth"/>
    <property type="evidence" value="ECO:0007669"/>
    <property type="project" value="UniProtKB-ARBA"/>
</dbReference>
<sequence length="820" mass="91926">MRLNHHGPRMRPKAGRFWEFVFINNLFCDRACKYTSVCSSVSQTKHTAPAKRYFITFHITFMVLDIPLKSKPKVSMTAPFEGSVMAGTGLPQGWPLSRLRSPRTAVLSRLDVSSSRNEGSNYKLARTYSETEANNFDAETGHRLFDDGKIRTKPSRASSPMRNGYDSRSSSRTRSSNRLYTRSHTSLINSDAGYFMGLEDEYIPGLNFSDVILNWNRPLLDHSAGNSRDVSYLDLKQLHAKVAPQPIQSRAQMFPKETFDSTPKTDHENDPIKKKFKGSSESSGQVSFEAILASLPSNFNDLPYSQRRKMVKDFSDSIDYPQFSQFAKSFMSNSFGLGGRSSDPTSVARNGSFIRRSRRNSANTIAGRLLALSLSLDLKKLESPSKTNVDEKGAYVLDHQLGKVIGFGAWGIIRECTSKSGLVRAVKIVKSTKVSDQSEKLHNPKVLQVFRKEIEIWKQLNHPHILPLIDSLETESMIFCLTNRVNGGTLFDLVSRWGHFDEGVDNTSGPIRYNIEAQRKRLCTTGRCAQQIVDALSYMHNDLGIVHGDLKLENVLIADINSENLELILCDFGMSRVFNPRLSRTLSGDNFSFASRSKSSFAANRRPYNGPDSVNSKSLFSDDSKLGILQLFRPSGLCSVSLSSSHSDISKSSVHEIMSGDKALHSEIDSDLPHLHIGLLPYASPELLSPLPPPLGPSADVWALGVLIYTMTVGRLPFQHPYEPRLRAMITAGKIRKKELRQSALVERVIDDDSDSTSSLIDMTRKAEVKRVQMDWLSHDQTEFEWLSELVECCLERDITKRWDLFAISSSLQLHISTST</sequence>
<organism evidence="6 7">
    <name type="scientific">Metschnikowia aff. pulcherrima</name>
    <dbReference type="NCBI Taxonomy" id="2163413"/>
    <lineage>
        <taxon>Eukaryota</taxon>
        <taxon>Fungi</taxon>
        <taxon>Dikarya</taxon>
        <taxon>Ascomycota</taxon>
        <taxon>Saccharomycotina</taxon>
        <taxon>Pichiomycetes</taxon>
        <taxon>Metschnikowiaceae</taxon>
        <taxon>Metschnikowia</taxon>
    </lineage>
</organism>
<keyword evidence="6" id="KW-0808">Transferase</keyword>
<evidence type="ECO:0000256" key="1">
    <source>
        <dbReference type="ARBA" id="ARBA00022741"/>
    </source>
</evidence>
<proteinExistence type="predicted"/>
<dbReference type="Gene3D" id="1.10.510.10">
    <property type="entry name" value="Transferase(Phosphotransferase) domain 1"/>
    <property type="match status" value="1"/>
</dbReference>
<feature type="region of interest" description="Disordered" evidence="4">
    <location>
        <begin position="144"/>
        <end position="178"/>
    </location>
</feature>
<dbReference type="InterPro" id="IPR000719">
    <property type="entry name" value="Prot_kinase_dom"/>
</dbReference>
<dbReference type="InterPro" id="IPR011009">
    <property type="entry name" value="Kinase-like_dom_sf"/>
</dbReference>
<keyword evidence="7" id="KW-1185">Reference proteome</keyword>
<dbReference type="STRING" id="2163413.A0A4P6XMY3"/>
<dbReference type="PROSITE" id="PS50011">
    <property type="entry name" value="PROTEIN_KINASE_DOM"/>
    <property type="match status" value="1"/>
</dbReference>
<feature type="compositionally biased region" description="Low complexity" evidence="4">
    <location>
        <begin position="167"/>
        <end position="178"/>
    </location>
</feature>
<evidence type="ECO:0000313" key="7">
    <source>
        <dbReference type="Proteomes" id="UP000292447"/>
    </source>
</evidence>
<dbReference type="Pfam" id="PF00069">
    <property type="entry name" value="Pkinase"/>
    <property type="match status" value="2"/>
</dbReference>
<dbReference type="SUPFAM" id="SSF56112">
    <property type="entry name" value="Protein kinase-like (PK-like)"/>
    <property type="match status" value="1"/>
</dbReference>
<accession>A0A4P6XMY3</accession>
<evidence type="ECO:0000313" key="6">
    <source>
        <dbReference type="EMBL" id="QBM86994.1"/>
    </source>
</evidence>
<feature type="compositionally biased region" description="Basic and acidic residues" evidence="4">
    <location>
        <begin position="259"/>
        <end position="273"/>
    </location>
</feature>
<protein>
    <submittedName>
        <fullName evidence="6">Protein-serine/threonine kinase</fullName>
    </submittedName>
</protein>
<feature type="binding site" evidence="3">
    <location>
        <position position="427"/>
    </location>
    <ligand>
        <name>ATP</name>
        <dbReference type="ChEBI" id="CHEBI:30616"/>
    </ligand>
</feature>
<dbReference type="Proteomes" id="UP000292447">
    <property type="component" value="Chromosome II"/>
</dbReference>
<dbReference type="Gene3D" id="3.30.200.20">
    <property type="entry name" value="Phosphorylase Kinase, domain 1"/>
    <property type="match status" value="1"/>
</dbReference>
<dbReference type="AlphaFoldDB" id="A0A4P6XMY3"/>
<dbReference type="GO" id="GO:0004672">
    <property type="term" value="F:protein kinase activity"/>
    <property type="evidence" value="ECO:0007669"/>
    <property type="project" value="InterPro"/>
</dbReference>
<evidence type="ECO:0000256" key="3">
    <source>
        <dbReference type="PROSITE-ProRule" id="PRU10141"/>
    </source>
</evidence>
<dbReference type="SMART" id="SM00220">
    <property type="entry name" value="S_TKc"/>
    <property type="match status" value="1"/>
</dbReference>